<evidence type="ECO:0000256" key="10">
    <source>
        <dbReference type="HAMAP-Rule" id="MF_01405"/>
    </source>
</evidence>
<comment type="caution">
    <text evidence="12">The sequence shown here is derived from an EMBL/GenBank/DDBJ whole genome shotgun (WGS) entry which is preliminary data.</text>
</comment>
<keyword evidence="4 10" id="KW-0547">Nucleotide-binding</keyword>
<feature type="binding site" evidence="10">
    <location>
        <begin position="155"/>
        <end position="158"/>
    </location>
    <ligand>
        <name>substrate</name>
    </ligand>
</feature>
<dbReference type="NCBIfam" id="NF011397">
    <property type="entry name" value="PRK14822.1"/>
    <property type="match status" value="1"/>
</dbReference>
<keyword evidence="5 10" id="KW-0378">Hydrolase</keyword>
<dbReference type="CDD" id="cd00515">
    <property type="entry name" value="HAM1"/>
    <property type="match status" value="1"/>
</dbReference>
<dbReference type="EMBL" id="MAYW01000053">
    <property type="protein sequence ID" value="ODS32665.1"/>
    <property type="molecule type" value="Genomic_DNA"/>
</dbReference>
<keyword evidence="3 10" id="KW-0479">Metal-binding</keyword>
<feature type="binding site" evidence="10">
    <location>
        <position position="72"/>
    </location>
    <ligand>
        <name>Mg(2+)</name>
        <dbReference type="ChEBI" id="CHEBI:18420"/>
    </ligand>
</feature>
<feature type="binding site" evidence="10">
    <location>
        <begin position="183"/>
        <end position="184"/>
    </location>
    <ligand>
        <name>substrate</name>
    </ligand>
</feature>
<proteinExistence type="inferred from homology"/>
<dbReference type="GO" id="GO:0036222">
    <property type="term" value="F:XTP diphosphatase activity"/>
    <property type="evidence" value="ECO:0007669"/>
    <property type="project" value="UniProtKB-UniRule"/>
</dbReference>
<dbReference type="GO" id="GO:0009117">
    <property type="term" value="P:nucleotide metabolic process"/>
    <property type="evidence" value="ECO:0007669"/>
    <property type="project" value="UniProtKB-KW"/>
</dbReference>
<gene>
    <name evidence="12" type="ORF">SCARUB_02217</name>
</gene>
<keyword evidence="6 10" id="KW-0460">Magnesium</keyword>
<evidence type="ECO:0000313" key="12">
    <source>
        <dbReference type="EMBL" id="ODS32665.1"/>
    </source>
</evidence>
<dbReference type="NCBIfam" id="TIGR00042">
    <property type="entry name" value="RdgB/HAM1 family non-canonical purine NTP pyrophosphatase"/>
    <property type="match status" value="1"/>
</dbReference>
<feature type="binding site" evidence="10">
    <location>
        <position position="178"/>
    </location>
    <ligand>
        <name>substrate</name>
    </ligand>
</feature>
<dbReference type="InterPro" id="IPR002637">
    <property type="entry name" value="RdgB/HAM1"/>
</dbReference>
<evidence type="ECO:0000256" key="6">
    <source>
        <dbReference type="ARBA" id="ARBA00022842"/>
    </source>
</evidence>
<keyword evidence="7 10" id="KW-0546">Nucleotide metabolism</keyword>
<dbReference type="GO" id="GO:0009146">
    <property type="term" value="P:purine nucleoside triphosphate catabolic process"/>
    <property type="evidence" value="ECO:0007669"/>
    <property type="project" value="UniProtKB-UniRule"/>
</dbReference>
<evidence type="ECO:0000313" key="13">
    <source>
        <dbReference type="Proteomes" id="UP000094056"/>
    </source>
</evidence>
<evidence type="ECO:0000256" key="3">
    <source>
        <dbReference type="ARBA" id="ARBA00022723"/>
    </source>
</evidence>
<dbReference type="Gene3D" id="3.90.950.10">
    <property type="match status" value="1"/>
</dbReference>
<feature type="active site" description="Proton acceptor" evidence="10">
    <location>
        <position position="72"/>
    </location>
</feature>
<comment type="function">
    <text evidence="10">Pyrophosphatase that catalyzes the hydrolysis of nucleoside triphosphates to their monophosphate derivatives, with a high preference for the non-canonical purine nucleotides XTP (xanthosine triphosphate), dITP (deoxyinosine triphosphate) and ITP. Seems to function as a house-cleaning enzyme that removes non-canonical purine nucleotides from the nucleotide pool, thus preventing their incorporation into DNA/RNA and avoiding chromosomal lesions.</text>
</comment>
<feature type="binding site" evidence="10">
    <location>
        <begin position="10"/>
        <end position="15"/>
    </location>
    <ligand>
        <name>substrate</name>
    </ligand>
</feature>
<evidence type="ECO:0000256" key="4">
    <source>
        <dbReference type="ARBA" id="ARBA00022741"/>
    </source>
</evidence>
<dbReference type="SUPFAM" id="SSF52972">
    <property type="entry name" value="ITPase-like"/>
    <property type="match status" value="1"/>
</dbReference>
<dbReference type="GO" id="GO:0005829">
    <property type="term" value="C:cytosol"/>
    <property type="evidence" value="ECO:0007669"/>
    <property type="project" value="TreeGrafter"/>
</dbReference>
<evidence type="ECO:0000256" key="9">
    <source>
        <dbReference type="ARBA" id="ARBA00052017"/>
    </source>
</evidence>
<name>A0A1E3XAK5_9BACT</name>
<comment type="caution">
    <text evidence="10">Lacks conserved residue(s) required for the propagation of feature annotation.</text>
</comment>
<dbReference type="HAMAP" id="MF_01405">
    <property type="entry name" value="Non_canon_purine_NTPase"/>
    <property type="match status" value="1"/>
</dbReference>
<evidence type="ECO:0000256" key="5">
    <source>
        <dbReference type="ARBA" id="ARBA00022801"/>
    </source>
</evidence>
<evidence type="ECO:0000256" key="7">
    <source>
        <dbReference type="ARBA" id="ARBA00023080"/>
    </source>
</evidence>
<dbReference type="Proteomes" id="UP000094056">
    <property type="component" value="Unassembled WGS sequence"/>
</dbReference>
<dbReference type="GO" id="GO:0035870">
    <property type="term" value="F:dITP diphosphatase activity"/>
    <property type="evidence" value="ECO:0007669"/>
    <property type="project" value="UniProtKB-UniRule"/>
</dbReference>
<accession>A0A1E3XAK5</accession>
<dbReference type="InterPro" id="IPR020922">
    <property type="entry name" value="dITP/XTP_pyrophosphatase"/>
</dbReference>
<dbReference type="AlphaFoldDB" id="A0A1E3XAK5"/>
<comment type="similarity">
    <text evidence="1 10 11">Belongs to the HAM1 NTPase family.</text>
</comment>
<comment type="catalytic activity">
    <reaction evidence="10">
        <text>ITP + H2O = IMP + diphosphate + H(+)</text>
        <dbReference type="Rhea" id="RHEA:29399"/>
        <dbReference type="ChEBI" id="CHEBI:15377"/>
        <dbReference type="ChEBI" id="CHEBI:15378"/>
        <dbReference type="ChEBI" id="CHEBI:33019"/>
        <dbReference type="ChEBI" id="CHEBI:58053"/>
        <dbReference type="ChEBI" id="CHEBI:61402"/>
        <dbReference type="EC" id="3.6.1.66"/>
    </reaction>
</comment>
<comment type="catalytic activity">
    <reaction evidence="9 10">
        <text>XTP + H2O = XMP + diphosphate + H(+)</text>
        <dbReference type="Rhea" id="RHEA:28610"/>
        <dbReference type="ChEBI" id="CHEBI:15377"/>
        <dbReference type="ChEBI" id="CHEBI:15378"/>
        <dbReference type="ChEBI" id="CHEBI:33019"/>
        <dbReference type="ChEBI" id="CHEBI:57464"/>
        <dbReference type="ChEBI" id="CHEBI:61314"/>
        <dbReference type="EC" id="3.6.1.66"/>
    </reaction>
</comment>
<dbReference type="Pfam" id="PF01725">
    <property type="entry name" value="Ham1p_like"/>
    <property type="match status" value="1"/>
</dbReference>
<dbReference type="InterPro" id="IPR029001">
    <property type="entry name" value="ITPase-like_fam"/>
</dbReference>
<sequence>MKISKIVIGTHNHKKKGEIRKILNGISVKLLDLEDFENPPDIIEDGTTFEENASKKALELAKFCKMWVMADDSGLEVDALEKRPGVLSSRYCGTDTSYEEKCLKLLEELKGVSFDKRTARFRCAVALAEPNSLLFVVEASCEGKIDTKPRGTHGFGYDPIFYVAKYKRTLAELEPEVKNQISHRALALKLFREKLKEFI</sequence>
<evidence type="ECO:0000256" key="8">
    <source>
        <dbReference type="ARBA" id="ARBA00051875"/>
    </source>
</evidence>
<evidence type="ECO:0000256" key="2">
    <source>
        <dbReference type="ARBA" id="ARBA00011738"/>
    </source>
</evidence>
<dbReference type="GO" id="GO:0017111">
    <property type="term" value="F:ribonucleoside triphosphate phosphatase activity"/>
    <property type="evidence" value="ECO:0007669"/>
    <property type="project" value="InterPro"/>
</dbReference>
<dbReference type="GO" id="GO:0000166">
    <property type="term" value="F:nucleotide binding"/>
    <property type="evidence" value="ECO:0007669"/>
    <property type="project" value="UniProtKB-KW"/>
</dbReference>
<reference evidence="12 13" key="1">
    <citation type="submission" date="2016-07" db="EMBL/GenBank/DDBJ databases">
        <title>Draft genome of Scalindua rubra, obtained from a brine-seawater interface in the Red Sea, sheds light on salt adaptation in anammox bacteria.</title>
        <authorList>
            <person name="Speth D.R."/>
            <person name="Lagkouvardos I."/>
            <person name="Wang Y."/>
            <person name="Qian P.-Y."/>
            <person name="Dutilh B.E."/>
            <person name="Jetten M.S."/>
        </authorList>
    </citation>
    <scope>NUCLEOTIDE SEQUENCE [LARGE SCALE GENOMIC DNA]</scope>
    <source>
        <strain evidence="12">BSI-1</strain>
    </source>
</reference>
<protein>
    <recommendedName>
        <fullName evidence="10">dITP/XTP pyrophosphatase</fullName>
        <ecNumber evidence="10">3.6.1.66</ecNumber>
    </recommendedName>
    <alternativeName>
        <fullName evidence="10">Non-canonical purine NTP pyrophosphatase</fullName>
    </alternativeName>
    <alternativeName>
        <fullName evidence="10">Non-standard purine NTP pyrophosphatase</fullName>
    </alternativeName>
    <alternativeName>
        <fullName evidence="10">Nucleoside-triphosphate diphosphatase</fullName>
    </alternativeName>
    <alternativeName>
        <fullName evidence="10">Nucleoside-triphosphate pyrophosphatase</fullName>
        <shortName evidence="10">NTPase</shortName>
    </alternativeName>
</protein>
<comment type="subunit">
    <text evidence="2 10">Homodimer.</text>
</comment>
<dbReference type="GO" id="GO:0046872">
    <property type="term" value="F:metal ion binding"/>
    <property type="evidence" value="ECO:0007669"/>
    <property type="project" value="UniProtKB-KW"/>
</dbReference>
<dbReference type="FunFam" id="3.90.950.10:FF:000001">
    <property type="entry name" value="dITP/XTP pyrophosphatase"/>
    <property type="match status" value="1"/>
</dbReference>
<dbReference type="EC" id="3.6.1.66" evidence="10"/>
<dbReference type="PANTHER" id="PTHR11067:SF9">
    <property type="entry name" value="INOSINE TRIPHOSPHATE PYROPHOSPHATASE"/>
    <property type="match status" value="1"/>
</dbReference>
<dbReference type="PANTHER" id="PTHR11067">
    <property type="entry name" value="INOSINE TRIPHOSPHATE PYROPHOSPHATASE/HAM1 PROTEIN"/>
    <property type="match status" value="1"/>
</dbReference>
<comment type="catalytic activity">
    <reaction evidence="8 10">
        <text>dITP + H2O = dIMP + diphosphate + H(+)</text>
        <dbReference type="Rhea" id="RHEA:28342"/>
        <dbReference type="ChEBI" id="CHEBI:15377"/>
        <dbReference type="ChEBI" id="CHEBI:15378"/>
        <dbReference type="ChEBI" id="CHEBI:33019"/>
        <dbReference type="ChEBI" id="CHEBI:61194"/>
        <dbReference type="ChEBI" id="CHEBI:61382"/>
        <dbReference type="EC" id="3.6.1.66"/>
    </reaction>
</comment>
<dbReference type="GO" id="GO:0036220">
    <property type="term" value="F:ITP diphosphatase activity"/>
    <property type="evidence" value="ECO:0007669"/>
    <property type="project" value="UniProtKB-UniRule"/>
</dbReference>
<evidence type="ECO:0000256" key="1">
    <source>
        <dbReference type="ARBA" id="ARBA00008023"/>
    </source>
</evidence>
<feature type="binding site" evidence="10">
    <location>
        <position position="73"/>
    </location>
    <ligand>
        <name>substrate</name>
    </ligand>
</feature>
<evidence type="ECO:0000256" key="11">
    <source>
        <dbReference type="RuleBase" id="RU003781"/>
    </source>
</evidence>
<organism evidence="12 13">
    <name type="scientific">Candidatus Scalindua rubra</name>
    <dbReference type="NCBI Taxonomy" id="1872076"/>
    <lineage>
        <taxon>Bacteria</taxon>
        <taxon>Pseudomonadati</taxon>
        <taxon>Planctomycetota</taxon>
        <taxon>Candidatus Brocadiia</taxon>
        <taxon>Candidatus Brocadiales</taxon>
        <taxon>Candidatus Scalinduaceae</taxon>
        <taxon>Candidatus Scalindua</taxon>
    </lineage>
</organism>
<comment type="cofactor">
    <cofactor evidence="10">
        <name>Mg(2+)</name>
        <dbReference type="ChEBI" id="CHEBI:18420"/>
    </cofactor>
    <text evidence="10">Binds 1 Mg(2+) ion per subunit.</text>
</comment>
<dbReference type="PATRIC" id="fig|1872076.5.peg.2614"/>